<evidence type="ECO:0000256" key="1">
    <source>
        <dbReference type="SAM" id="MobiDB-lite"/>
    </source>
</evidence>
<dbReference type="Gramene" id="OBART07G03110.1">
    <property type="protein sequence ID" value="OBART07G03110.1"/>
    <property type="gene ID" value="OBART07G03110"/>
</dbReference>
<evidence type="ECO:0000313" key="3">
    <source>
        <dbReference type="Proteomes" id="UP000026960"/>
    </source>
</evidence>
<reference evidence="2" key="2">
    <citation type="submission" date="2015-03" db="UniProtKB">
        <authorList>
            <consortium name="EnsemblPlants"/>
        </authorList>
    </citation>
    <scope>IDENTIFICATION</scope>
</reference>
<proteinExistence type="predicted"/>
<name>A0A0D3GMA4_9ORYZ</name>
<dbReference type="HOGENOM" id="CLU_1706999_0_0_1"/>
<dbReference type="AlphaFoldDB" id="A0A0D3GMA4"/>
<evidence type="ECO:0000313" key="2">
    <source>
        <dbReference type="EnsemblPlants" id="OBART07G03110.1"/>
    </source>
</evidence>
<organism evidence="2">
    <name type="scientific">Oryza barthii</name>
    <dbReference type="NCBI Taxonomy" id="65489"/>
    <lineage>
        <taxon>Eukaryota</taxon>
        <taxon>Viridiplantae</taxon>
        <taxon>Streptophyta</taxon>
        <taxon>Embryophyta</taxon>
        <taxon>Tracheophyta</taxon>
        <taxon>Spermatophyta</taxon>
        <taxon>Magnoliopsida</taxon>
        <taxon>Liliopsida</taxon>
        <taxon>Poales</taxon>
        <taxon>Poaceae</taxon>
        <taxon>BOP clade</taxon>
        <taxon>Oryzoideae</taxon>
        <taxon>Oryzeae</taxon>
        <taxon>Oryzinae</taxon>
        <taxon>Oryza</taxon>
    </lineage>
</organism>
<accession>A0A0D3GMA4</accession>
<sequence>MEMAARMEGDDEQCSVAPQADPPAPPRTDPVRAELAVVVGLRGSRRQRWRQRRRARGDNDGCNGAELVAKVVAAAGRRRQHGDWSTALAAAGYCGNGWRPARHERCGWRRGGRLGVRGAADGGRPDWRERRVRWWRRPAWRDEARPVVKEATMV</sequence>
<reference evidence="2" key="1">
    <citation type="journal article" date="2009" name="Rice">
        <title>De Novo Next Generation Sequencing of Plant Genomes.</title>
        <authorList>
            <person name="Rounsley S."/>
            <person name="Marri P.R."/>
            <person name="Yu Y."/>
            <person name="He R."/>
            <person name="Sisneros N."/>
            <person name="Goicoechea J.L."/>
            <person name="Lee S.J."/>
            <person name="Angelova A."/>
            <person name="Kudrna D."/>
            <person name="Luo M."/>
            <person name="Affourtit J."/>
            <person name="Desany B."/>
            <person name="Knight J."/>
            <person name="Niazi F."/>
            <person name="Egholm M."/>
            <person name="Wing R.A."/>
        </authorList>
    </citation>
    <scope>NUCLEOTIDE SEQUENCE [LARGE SCALE GENOMIC DNA]</scope>
    <source>
        <strain evidence="2">cv. IRGC 105608</strain>
    </source>
</reference>
<evidence type="ECO:0008006" key="4">
    <source>
        <dbReference type="Google" id="ProtNLM"/>
    </source>
</evidence>
<protein>
    <recommendedName>
        <fullName evidence="4">DUF834 domain-containing protein</fullName>
    </recommendedName>
</protein>
<dbReference type="EnsemblPlants" id="OBART07G03110.1">
    <property type="protein sequence ID" value="OBART07G03110.1"/>
    <property type="gene ID" value="OBART07G03110"/>
</dbReference>
<feature type="region of interest" description="Disordered" evidence="1">
    <location>
        <begin position="1"/>
        <end position="31"/>
    </location>
</feature>
<dbReference type="PaxDb" id="65489-OBART07G03110.1"/>
<keyword evidence="3" id="KW-1185">Reference proteome</keyword>
<dbReference type="Proteomes" id="UP000026960">
    <property type="component" value="Chromosome 7"/>
</dbReference>